<keyword evidence="1" id="KW-0472">Membrane</keyword>
<feature type="transmembrane region" description="Helical" evidence="1">
    <location>
        <begin position="236"/>
        <end position="257"/>
    </location>
</feature>
<feature type="transmembrane region" description="Helical" evidence="1">
    <location>
        <begin position="490"/>
        <end position="516"/>
    </location>
</feature>
<reference evidence="2 3" key="1">
    <citation type="submission" date="2018-05" db="EMBL/GenBank/DDBJ databases">
        <title>Genomic Encyclopedia of Archaeal and Bacterial Type Strains, Phase II (KMG-II): from individual species to whole genera.</title>
        <authorList>
            <person name="Goeker M."/>
        </authorList>
    </citation>
    <scope>NUCLEOTIDE SEQUENCE [LARGE SCALE GENOMIC DNA]</scope>
    <source>
        <strain evidence="2 3">DSM 45184</strain>
    </source>
</reference>
<proteinExistence type="predicted"/>
<comment type="caution">
    <text evidence="2">The sequence shown here is derived from an EMBL/GenBank/DDBJ whole genome shotgun (WGS) entry which is preliminary data.</text>
</comment>
<feature type="transmembrane region" description="Helical" evidence="1">
    <location>
        <begin position="17"/>
        <end position="34"/>
    </location>
</feature>
<feature type="transmembrane region" description="Helical" evidence="1">
    <location>
        <begin position="295"/>
        <end position="321"/>
    </location>
</feature>
<dbReference type="RefSeq" id="WP_109598409.1">
    <property type="nucleotide sequence ID" value="NZ_BONA01000056.1"/>
</dbReference>
<feature type="transmembrane region" description="Helical" evidence="1">
    <location>
        <begin position="341"/>
        <end position="364"/>
    </location>
</feature>
<dbReference type="EMBL" id="QGGR01000015">
    <property type="protein sequence ID" value="PWK41928.1"/>
    <property type="molecule type" value="Genomic_DNA"/>
</dbReference>
<feature type="transmembrane region" description="Helical" evidence="1">
    <location>
        <begin position="77"/>
        <end position="98"/>
    </location>
</feature>
<dbReference type="Proteomes" id="UP000245697">
    <property type="component" value="Unassembled WGS sequence"/>
</dbReference>
<gene>
    <name evidence="2" type="ORF">BC793_11512</name>
</gene>
<accession>A0A316F7Q8</accession>
<feature type="transmembrane region" description="Helical" evidence="1">
    <location>
        <begin position="452"/>
        <end position="470"/>
    </location>
</feature>
<keyword evidence="1" id="KW-0812">Transmembrane</keyword>
<evidence type="ECO:0000256" key="1">
    <source>
        <dbReference type="SAM" id="Phobius"/>
    </source>
</evidence>
<name>A0A316F7Q8_9ACTN</name>
<feature type="transmembrane region" description="Helical" evidence="1">
    <location>
        <begin position="151"/>
        <end position="176"/>
    </location>
</feature>
<feature type="transmembrane region" description="Helical" evidence="1">
    <location>
        <begin position="119"/>
        <end position="145"/>
    </location>
</feature>
<dbReference type="AlphaFoldDB" id="A0A316F7Q8"/>
<feature type="transmembrane region" description="Helical" evidence="1">
    <location>
        <begin position="385"/>
        <end position="406"/>
    </location>
</feature>
<feature type="transmembrane region" description="Helical" evidence="1">
    <location>
        <begin position="426"/>
        <end position="445"/>
    </location>
</feature>
<feature type="transmembrane region" description="Helical" evidence="1">
    <location>
        <begin position="188"/>
        <end position="209"/>
    </location>
</feature>
<organism evidence="2 3">
    <name type="scientific">Actinoplanes xinjiangensis</name>
    <dbReference type="NCBI Taxonomy" id="512350"/>
    <lineage>
        <taxon>Bacteria</taxon>
        <taxon>Bacillati</taxon>
        <taxon>Actinomycetota</taxon>
        <taxon>Actinomycetes</taxon>
        <taxon>Micromonosporales</taxon>
        <taxon>Micromonosporaceae</taxon>
        <taxon>Actinoplanes</taxon>
    </lineage>
</organism>
<evidence type="ECO:0000313" key="2">
    <source>
        <dbReference type="EMBL" id="PWK41928.1"/>
    </source>
</evidence>
<keyword evidence="1" id="KW-1133">Transmembrane helix</keyword>
<evidence type="ECO:0000313" key="3">
    <source>
        <dbReference type="Proteomes" id="UP000245697"/>
    </source>
</evidence>
<sequence>MTGTTGLLRLVLRRDRIIMPLWVLLFGVLPYVYVSGFDTLFGTVQERIHYAQISAANAGFVGLYGPLHGDSLGELTVWRGGFLPVMIGLAALLTVIRHTRADEEAGRTELVRAGVVGRFAPLAAAVLATVLACLVIGVLVAVTLIGHGLPAGGSVALGASYAVSGWLFAGVGAVAAQLGDSGRGARAIAVLVLGVSYVLRMGGDISALGGGRLDWMSWLSPIGWIHRVFPFGADDWWPMVPAVVGTSATVGVAAYLLTRRDLGGGLLAGRLGPARAAGSLRSPIALAWRLHRGLLIGWTAGFAALGLVFGGVSTSVAQIAADSSAMSRIFSQLGGSDSIMDAYFASIAQTCALIISCYAVQAALRIRDEEQSGHAEAMLSTDVSRWAWSASHLLFALLGPAVALLAEGVVAGLVHGDPGPVVASSLAQLPAVWVLAGVTTLLIGVAPKLAAAAWAVVAAALLILMVGPLLEVDQWVLDLSPFTHVPHLPGASFTVVPLLVLTLIAAALGGAGLIALRRRDVPV</sequence>
<keyword evidence="3" id="KW-1185">Reference proteome</keyword>
<protein>
    <submittedName>
        <fullName evidence="2">ABC-2 type transport system permease protein</fullName>
    </submittedName>
</protein>
<dbReference type="OrthoDB" id="2014935at2"/>